<keyword evidence="4" id="KW-1185">Reference proteome</keyword>
<accession>A0A378XAE4</accession>
<dbReference type="AlphaFoldDB" id="A0A378XAE4"/>
<reference evidence="2 3" key="1">
    <citation type="submission" date="2018-06" db="EMBL/GenBank/DDBJ databases">
        <authorList>
            <consortium name="Pathogen Informatics"/>
            <person name="Doyle S."/>
        </authorList>
    </citation>
    <scope>NUCLEOTIDE SEQUENCE [LARGE SCALE GENOMIC DNA]</scope>
    <source>
        <strain evidence="2 3">NCTC11997</strain>
    </source>
</reference>
<sequence length="73" mass="7881">MKKSQADTLALIFARDIIKTSANPNSTVKLLTESNAVAIGNFVKKLSAQFEKLEDHTSIPDVIGAFSTDTVTK</sequence>
<dbReference type="EMBL" id="UGSB01000001">
    <property type="protein sequence ID" value="SUA50170.1"/>
    <property type="molecule type" value="Genomic_DNA"/>
</dbReference>
<protein>
    <submittedName>
        <fullName evidence="2">Uncharacterized protein</fullName>
    </submittedName>
</protein>
<evidence type="ECO:0000313" key="4">
    <source>
        <dbReference type="Proteomes" id="UP000594903"/>
    </source>
</evidence>
<evidence type="ECO:0000313" key="2">
    <source>
        <dbReference type="EMBL" id="SUA50170.1"/>
    </source>
</evidence>
<organism evidence="2 3">
    <name type="scientific">Oligella ureolytica</name>
    <dbReference type="NCBI Taxonomy" id="90244"/>
    <lineage>
        <taxon>Bacteria</taxon>
        <taxon>Pseudomonadati</taxon>
        <taxon>Pseudomonadota</taxon>
        <taxon>Betaproteobacteria</taxon>
        <taxon>Burkholderiales</taxon>
        <taxon>Alcaligenaceae</taxon>
        <taxon>Oligella</taxon>
    </lineage>
</organism>
<evidence type="ECO:0000313" key="3">
    <source>
        <dbReference type="Proteomes" id="UP000254603"/>
    </source>
</evidence>
<reference evidence="1 4" key="2">
    <citation type="submission" date="2020-12" db="EMBL/GenBank/DDBJ databases">
        <title>FDA dAtabase for Regulatory Grade micrObial Sequences (FDA-ARGOS): Supporting development and validation of Infectious Disease Dx tests.</title>
        <authorList>
            <person name="Sproer C."/>
            <person name="Gronow S."/>
            <person name="Severitt S."/>
            <person name="Schroder I."/>
            <person name="Tallon L."/>
            <person name="Sadzewicz L."/>
            <person name="Zhao X."/>
            <person name="Boylan J."/>
            <person name="Ott S."/>
            <person name="Bowen H."/>
            <person name="Vavikolanu K."/>
            <person name="Mehta A."/>
            <person name="Aluvathingal J."/>
            <person name="Nadendla S."/>
            <person name="Lowell S."/>
            <person name="Myers T."/>
            <person name="Yan Y."/>
            <person name="Sichtig H."/>
        </authorList>
    </citation>
    <scope>NUCLEOTIDE SEQUENCE [LARGE SCALE GENOMIC DNA]</scope>
    <source>
        <strain evidence="1 4">FDAARGOS_872</strain>
    </source>
</reference>
<name>A0A378XAE4_9BURK</name>
<proteinExistence type="predicted"/>
<dbReference type="Proteomes" id="UP000254603">
    <property type="component" value="Unassembled WGS sequence"/>
</dbReference>
<evidence type="ECO:0000313" key="1">
    <source>
        <dbReference type="EMBL" id="QPT40103.1"/>
    </source>
</evidence>
<dbReference type="Proteomes" id="UP000594903">
    <property type="component" value="Chromosome"/>
</dbReference>
<gene>
    <name evidence="1" type="ORF">I6G29_13560</name>
    <name evidence="2" type="ORF">NCTC11997_00069</name>
</gene>
<dbReference type="RefSeq" id="WP_018574590.1">
    <property type="nucleotide sequence ID" value="NZ_CP065725.1"/>
</dbReference>
<dbReference type="EMBL" id="CP065725">
    <property type="protein sequence ID" value="QPT40103.1"/>
    <property type="molecule type" value="Genomic_DNA"/>
</dbReference>